<reference evidence="11" key="1">
    <citation type="submission" date="2025-08" db="UniProtKB">
        <authorList>
            <consortium name="RefSeq"/>
        </authorList>
    </citation>
    <scope>IDENTIFICATION</scope>
    <source>
        <tissue evidence="11">Seedling</tissue>
    </source>
</reference>
<evidence type="ECO:0000256" key="7">
    <source>
        <dbReference type="ARBA" id="ARBA00047304"/>
    </source>
</evidence>
<evidence type="ECO:0000256" key="6">
    <source>
        <dbReference type="ARBA" id="ARBA00023027"/>
    </source>
</evidence>
<dbReference type="Proteomes" id="UP001652623">
    <property type="component" value="Chromosome 6"/>
</dbReference>
<evidence type="ECO:0000256" key="2">
    <source>
        <dbReference type="ARBA" id="ARBA00022614"/>
    </source>
</evidence>
<dbReference type="Gene3D" id="3.40.50.10140">
    <property type="entry name" value="Toll/interleukin-1 receptor homology (TIR) domain"/>
    <property type="match status" value="1"/>
</dbReference>
<dbReference type="InterPro" id="IPR000157">
    <property type="entry name" value="TIR_dom"/>
</dbReference>
<keyword evidence="4" id="KW-0378">Hydrolase</keyword>
<dbReference type="PROSITE" id="PS50104">
    <property type="entry name" value="TIR"/>
    <property type="match status" value="1"/>
</dbReference>
<dbReference type="InterPro" id="IPR058192">
    <property type="entry name" value="WHD_ROQ1-like"/>
</dbReference>
<dbReference type="Pfam" id="PF00931">
    <property type="entry name" value="NB-ARC"/>
    <property type="match status" value="1"/>
</dbReference>
<organism evidence="10 11">
    <name type="scientific">Ziziphus jujuba</name>
    <name type="common">Chinese jujube</name>
    <name type="synonym">Ziziphus sativa</name>
    <dbReference type="NCBI Taxonomy" id="326968"/>
    <lineage>
        <taxon>Eukaryota</taxon>
        <taxon>Viridiplantae</taxon>
        <taxon>Streptophyta</taxon>
        <taxon>Embryophyta</taxon>
        <taxon>Tracheophyta</taxon>
        <taxon>Spermatophyta</taxon>
        <taxon>Magnoliopsida</taxon>
        <taxon>eudicotyledons</taxon>
        <taxon>Gunneridae</taxon>
        <taxon>Pentapetalae</taxon>
        <taxon>rosids</taxon>
        <taxon>fabids</taxon>
        <taxon>Rosales</taxon>
        <taxon>Rhamnaceae</taxon>
        <taxon>Paliureae</taxon>
        <taxon>Ziziphus</taxon>
    </lineage>
</organism>
<dbReference type="Gene3D" id="3.80.10.10">
    <property type="entry name" value="Ribonuclease Inhibitor"/>
    <property type="match status" value="2"/>
</dbReference>
<dbReference type="InterPro" id="IPR035897">
    <property type="entry name" value="Toll_tir_struct_dom_sf"/>
</dbReference>
<gene>
    <name evidence="11" type="primary">LOC107430126</name>
</gene>
<evidence type="ECO:0000256" key="4">
    <source>
        <dbReference type="ARBA" id="ARBA00022801"/>
    </source>
</evidence>
<dbReference type="InterPro" id="IPR027417">
    <property type="entry name" value="P-loop_NTPase"/>
</dbReference>
<protein>
    <recommendedName>
        <fullName evidence="1">ADP-ribosyl cyclase/cyclic ADP-ribose hydrolase</fullName>
        <ecNumber evidence="1">3.2.2.6</ecNumber>
    </recommendedName>
</protein>
<name>A0ABM4ABU1_ZIZJJ</name>
<dbReference type="PRINTS" id="PR00364">
    <property type="entry name" value="DISEASERSIST"/>
</dbReference>
<dbReference type="PANTHER" id="PTHR11017:SF574">
    <property type="entry name" value="ADP-RIBOSYL CYCLASE_CYCLIC ADP-RIBOSE HYDROLASE"/>
    <property type="match status" value="1"/>
</dbReference>
<keyword evidence="2" id="KW-0433">Leucine-rich repeat</keyword>
<dbReference type="InterPro" id="IPR032675">
    <property type="entry name" value="LRR_dom_sf"/>
</dbReference>
<sequence>MASSSSSLSLDEKYDVFLSFRGEDTRDTFTSYLYAALSAKQISTFMDHELERGDEISPTLSKAIEESKISVIIFSKNYASSTWCLDELVQILECKERRGQVVMPIFYGIDPSDVRKQKGSYKIAFSAHEKRFHDRMGMVNQWRAALTEASNLCGLDSKDFRPENKLVQKIIEDISTKLPKYLSSNMHINGHLIGIEKKIKEIESKLCTGIKDVRIIGIWGMGGIGKTTLASAVFQRLSYFQFESYCFLWNIREEYLRCGPNYLRKKLLSELLSDESILRMDTPFVASPFIHDKLSRKKVLIVLDDVDSSTHLEALVEGYDHFAPGSRIIVTTRNVQVLIKKEADDIYKLEWLNKNESLELFSLHAFGKSFPSKDYELLLNRATSYADGNPLALKVLGSFLRSKSTDEWESALNKLKTTPNKDILDVLRISYKGLDDQEVKNLFLDIACLINQSFTRDDIENMLDAGHSFVKIGLTVLIEKSLIESHEDNKLWMHDLLRQVGRTIVLDEHREPSNRSRLWDVRDVCHVLERNTGTAAVEGISFNMAEISKDVKLCHAAFSEMYNLRILKIYCDNIDENKFKLYIPQGLGSYLSNKLTYLRWDLYPLKSLPSKFSPENLVELVLRGSHIQKLWNHHEVKSLPILRRIDLSYSKFLTQIQNLSLAPNLESINLEGCKSLVHVLSSLQNLDKLTYLNLSGCSKLRDFEDISKTTGGYLDVARLGGINNLLINFTFLRSCIRSFMGNFCPYSTQGHISQKFAPNLRCLLLRETAIETVPPSIGDLSGLVKLDLSYCTRLKSLPSSICHLKSLESLHMSGCKKLKTFPEILEPMEHLRTFWLDNSGIKELPESIENLVFLKELYIQRCKDLEFLPNRLCKLRNLEKILLNHCSKFEKLPSLPPSLLHLSLNHCEKLKSLPELPSLCLELYAMYCTSLEKILKWRAPLLDNLGIDVTGRRGDTLQTFDFYGCENLVQNTCNTMLANLAVIQILSRLKFVTAGTDNINVLVLRHPGDEIPKWFSYQTCGTSINNIMLPPYWNNDDLLALAFCIVLRRNIIDHGIDFYIHCELNLKTIDDGRLYKYHDYSWWISENNVRSDHVLIWYVEKRSLQYSEWNKFSKEMDGLNWPSTCSTEASFHVRPFFIDSSEQALDIGSDQARHEYAEIKKFGVRFVYKQDMERCDAETERKNKRHFNECCESSGSEAVDSLEEEDDDHESHSKKLKVI</sequence>
<dbReference type="InterPro" id="IPR044974">
    <property type="entry name" value="Disease_R_plants"/>
</dbReference>
<keyword evidence="5" id="KW-0611">Plant defense</keyword>
<evidence type="ECO:0000256" key="3">
    <source>
        <dbReference type="ARBA" id="ARBA00022737"/>
    </source>
</evidence>
<keyword evidence="10" id="KW-1185">Reference proteome</keyword>
<evidence type="ECO:0000259" key="9">
    <source>
        <dbReference type="PROSITE" id="PS50104"/>
    </source>
</evidence>
<evidence type="ECO:0000256" key="5">
    <source>
        <dbReference type="ARBA" id="ARBA00022821"/>
    </source>
</evidence>
<evidence type="ECO:0000256" key="1">
    <source>
        <dbReference type="ARBA" id="ARBA00011982"/>
    </source>
</evidence>
<dbReference type="RefSeq" id="XP_060674198.1">
    <property type="nucleotide sequence ID" value="XM_060818215.1"/>
</dbReference>
<dbReference type="Pfam" id="PF20160">
    <property type="entry name" value="C-JID"/>
    <property type="match status" value="1"/>
</dbReference>
<dbReference type="SUPFAM" id="SSF52540">
    <property type="entry name" value="P-loop containing nucleoside triphosphate hydrolases"/>
    <property type="match status" value="1"/>
</dbReference>
<accession>A0ABM4ABU1</accession>
<feature type="domain" description="TIR" evidence="9">
    <location>
        <begin position="12"/>
        <end position="178"/>
    </location>
</feature>
<evidence type="ECO:0000313" key="11">
    <source>
        <dbReference type="RefSeq" id="XP_060674198.1"/>
    </source>
</evidence>
<dbReference type="GeneID" id="107430126"/>
<feature type="region of interest" description="Disordered" evidence="8">
    <location>
        <begin position="1194"/>
        <end position="1219"/>
    </location>
</feature>
<proteinExistence type="predicted"/>
<dbReference type="InterPro" id="IPR002182">
    <property type="entry name" value="NB-ARC"/>
</dbReference>
<dbReference type="Pfam" id="PF23286">
    <property type="entry name" value="LRR_13"/>
    <property type="match status" value="1"/>
</dbReference>
<dbReference type="Gene3D" id="3.40.50.300">
    <property type="entry name" value="P-loop containing nucleotide triphosphate hydrolases"/>
    <property type="match status" value="1"/>
</dbReference>
<keyword evidence="6" id="KW-0520">NAD</keyword>
<dbReference type="SUPFAM" id="SSF52200">
    <property type="entry name" value="Toll/Interleukin receptor TIR domain"/>
    <property type="match status" value="1"/>
</dbReference>
<dbReference type="SUPFAM" id="SSF52058">
    <property type="entry name" value="L domain-like"/>
    <property type="match status" value="1"/>
</dbReference>
<dbReference type="InterPro" id="IPR042197">
    <property type="entry name" value="Apaf_helical"/>
</dbReference>
<comment type="catalytic activity">
    <reaction evidence="7">
        <text>NAD(+) + H2O = ADP-D-ribose + nicotinamide + H(+)</text>
        <dbReference type="Rhea" id="RHEA:16301"/>
        <dbReference type="ChEBI" id="CHEBI:15377"/>
        <dbReference type="ChEBI" id="CHEBI:15378"/>
        <dbReference type="ChEBI" id="CHEBI:17154"/>
        <dbReference type="ChEBI" id="CHEBI:57540"/>
        <dbReference type="ChEBI" id="CHEBI:57967"/>
        <dbReference type="EC" id="3.2.2.6"/>
    </reaction>
    <physiologicalReaction direction="left-to-right" evidence="7">
        <dbReference type="Rhea" id="RHEA:16302"/>
    </physiologicalReaction>
</comment>
<evidence type="ECO:0000256" key="8">
    <source>
        <dbReference type="SAM" id="MobiDB-lite"/>
    </source>
</evidence>
<dbReference type="InterPro" id="IPR045344">
    <property type="entry name" value="C-JID"/>
</dbReference>
<dbReference type="PANTHER" id="PTHR11017">
    <property type="entry name" value="LEUCINE-RICH REPEAT-CONTAINING PROTEIN"/>
    <property type="match status" value="1"/>
</dbReference>
<dbReference type="Pfam" id="PF23282">
    <property type="entry name" value="WHD_ROQ1"/>
    <property type="match status" value="1"/>
</dbReference>
<keyword evidence="3" id="KW-0677">Repeat</keyword>
<dbReference type="Gene3D" id="1.10.8.430">
    <property type="entry name" value="Helical domain of apoptotic protease-activating factors"/>
    <property type="match status" value="1"/>
</dbReference>
<dbReference type="EC" id="3.2.2.6" evidence="1"/>
<evidence type="ECO:0000313" key="10">
    <source>
        <dbReference type="Proteomes" id="UP001652623"/>
    </source>
</evidence>
<dbReference type="SMART" id="SM00255">
    <property type="entry name" value="TIR"/>
    <property type="match status" value="1"/>
</dbReference>
<dbReference type="InterPro" id="IPR058546">
    <property type="entry name" value="RPS4B/Roq1-like_LRR"/>
</dbReference>
<dbReference type="Pfam" id="PF01582">
    <property type="entry name" value="TIR"/>
    <property type="match status" value="1"/>
</dbReference>